<dbReference type="EMBL" id="MBDS01000017">
    <property type="protein sequence ID" value="OPB86922.1"/>
    <property type="molecule type" value="Genomic_DNA"/>
</dbReference>
<evidence type="ECO:0000313" key="2">
    <source>
        <dbReference type="Proteomes" id="UP000190016"/>
    </source>
</evidence>
<gene>
    <name evidence="1" type="ORF">BB021_10430</name>
</gene>
<dbReference type="RefSeq" id="WP_078779079.1">
    <property type="nucleotide sequence ID" value="NZ_MBDS01000017.1"/>
</dbReference>
<protein>
    <recommendedName>
        <fullName evidence="3">IPExxxVDY family protein</fullName>
    </recommendedName>
</protein>
<dbReference type="Proteomes" id="UP000190016">
    <property type="component" value="Unassembled WGS sequence"/>
</dbReference>
<evidence type="ECO:0008006" key="3">
    <source>
        <dbReference type="Google" id="ProtNLM"/>
    </source>
</evidence>
<keyword evidence="2" id="KW-1185">Reference proteome</keyword>
<proteinExistence type="predicted"/>
<evidence type="ECO:0000313" key="1">
    <source>
        <dbReference type="EMBL" id="OPB86922.1"/>
    </source>
</evidence>
<organism evidence="1 2">
    <name type="scientific">Elizabethkingia ursingii</name>
    <dbReference type="NCBI Taxonomy" id="1756150"/>
    <lineage>
        <taxon>Bacteria</taxon>
        <taxon>Pseudomonadati</taxon>
        <taxon>Bacteroidota</taxon>
        <taxon>Flavobacteriia</taxon>
        <taxon>Flavobacteriales</taxon>
        <taxon>Weeksellaceae</taxon>
        <taxon>Elizabethkingia</taxon>
    </lineage>
</organism>
<comment type="caution">
    <text evidence="1">The sequence shown here is derived from an EMBL/GenBank/DDBJ whole genome shotgun (WGS) entry which is preliminary data.</text>
</comment>
<accession>A0ABX3N6K6</accession>
<name>A0ABX3N6K6_9FLAO</name>
<sequence>MNNIRINVISRIASDKNFFLDLLYAVDFLRREKKIDIKLNFIGAVYNYIIFDTLKRFTMVSGIEDLVSFTERSIPISEINKSYNDYYLNFSIGDFIGYSGIEATKKGFKTLFYNVDFEYNKKQYDSIVFLSGYKEFIEVLILLNEDKNKIDELIRLENKELVDQIFLDKETEIKLLSLI</sequence>
<reference evidence="1 2" key="1">
    <citation type="submission" date="2016-07" db="EMBL/GenBank/DDBJ databases">
        <title>Revisiting the Taxonomy of the Elizabethkingia Genus based on Whole-Genome Sequencing, Optical Mapping, and MALDI-TOF.</title>
        <authorList>
            <person name="Nicholson A.C."/>
        </authorList>
    </citation>
    <scope>NUCLEOTIDE SEQUENCE [LARGE SCALE GENOMIC DNA]</scope>
    <source>
        <strain evidence="1 2">C1558</strain>
    </source>
</reference>